<comment type="subcellular location">
    <subcellularLocation>
        <location evidence="1">Nucleus</location>
    </subcellularLocation>
</comment>
<keyword evidence="7" id="KW-1185">Reference proteome</keyword>
<evidence type="ECO:0000313" key="7">
    <source>
        <dbReference type="Proteomes" id="UP001341281"/>
    </source>
</evidence>
<dbReference type="PANTHER" id="PTHR46481">
    <property type="entry name" value="ZINC FINGER BED DOMAIN-CONTAINING PROTEIN 4"/>
    <property type="match status" value="1"/>
</dbReference>
<keyword evidence="2" id="KW-0479">Metal-binding</keyword>
<gene>
    <name evidence="6" type="ORF">U9M48_011343</name>
</gene>
<dbReference type="Proteomes" id="UP001341281">
    <property type="component" value="Chromosome 03"/>
</dbReference>
<keyword evidence="5" id="KW-0539">Nucleus</keyword>
<keyword evidence="3" id="KW-0863">Zinc-finger</keyword>
<evidence type="ECO:0000256" key="5">
    <source>
        <dbReference type="ARBA" id="ARBA00023242"/>
    </source>
</evidence>
<dbReference type="InterPro" id="IPR012337">
    <property type="entry name" value="RNaseH-like_sf"/>
</dbReference>
<evidence type="ECO:0000256" key="1">
    <source>
        <dbReference type="ARBA" id="ARBA00004123"/>
    </source>
</evidence>
<dbReference type="EMBL" id="CP144747">
    <property type="protein sequence ID" value="WVZ61480.1"/>
    <property type="molecule type" value="Genomic_DNA"/>
</dbReference>
<dbReference type="GO" id="GO:0008270">
    <property type="term" value="F:zinc ion binding"/>
    <property type="evidence" value="ECO:0007669"/>
    <property type="project" value="UniProtKB-KW"/>
</dbReference>
<dbReference type="PANTHER" id="PTHR46481:SF10">
    <property type="entry name" value="ZINC FINGER BED DOMAIN-CONTAINING PROTEIN 39"/>
    <property type="match status" value="1"/>
</dbReference>
<proteinExistence type="predicted"/>
<accession>A0AAQ3WHF0</accession>
<evidence type="ECO:0000313" key="6">
    <source>
        <dbReference type="EMBL" id="WVZ61480.1"/>
    </source>
</evidence>
<dbReference type="AlphaFoldDB" id="A0AAQ3WHF0"/>
<protein>
    <submittedName>
        <fullName evidence="6">Uncharacterized protein</fullName>
    </submittedName>
</protein>
<dbReference type="InterPro" id="IPR052035">
    <property type="entry name" value="ZnF_BED_domain_contain"/>
</dbReference>
<dbReference type="GO" id="GO:0005634">
    <property type="term" value="C:nucleus"/>
    <property type="evidence" value="ECO:0007669"/>
    <property type="project" value="UniProtKB-SubCell"/>
</dbReference>
<organism evidence="6 7">
    <name type="scientific">Paspalum notatum var. saurae</name>
    <dbReference type="NCBI Taxonomy" id="547442"/>
    <lineage>
        <taxon>Eukaryota</taxon>
        <taxon>Viridiplantae</taxon>
        <taxon>Streptophyta</taxon>
        <taxon>Embryophyta</taxon>
        <taxon>Tracheophyta</taxon>
        <taxon>Spermatophyta</taxon>
        <taxon>Magnoliopsida</taxon>
        <taxon>Liliopsida</taxon>
        <taxon>Poales</taxon>
        <taxon>Poaceae</taxon>
        <taxon>PACMAD clade</taxon>
        <taxon>Panicoideae</taxon>
        <taxon>Andropogonodae</taxon>
        <taxon>Paspaleae</taxon>
        <taxon>Paspalinae</taxon>
        <taxon>Paspalum</taxon>
    </lineage>
</organism>
<reference evidence="6 7" key="1">
    <citation type="submission" date="2024-02" db="EMBL/GenBank/DDBJ databases">
        <title>High-quality chromosome-scale genome assembly of Pensacola bahiagrass (Paspalum notatum Flugge var. saurae).</title>
        <authorList>
            <person name="Vega J.M."/>
            <person name="Podio M."/>
            <person name="Orjuela J."/>
            <person name="Siena L.A."/>
            <person name="Pessino S.C."/>
            <person name="Combes M.C."/>
            <person name="Mariac C."/>
            <person name="Albertini E."/>
            <person name="Pupilli F."/>
            <person name="Ortiz J.P.A."/>
            <person name="Leblanc O."/>
        </authorList>
    </citation>
    <scope>NUCLEOTIDE SEQUENCE [LARGE SCALE GENOMIC DNA]</scope>
    <source>
        <strain evidence="6">R1</strain>
        <tissue evidence="6">Leaf</tissue>
    </source>
</reference>
<sequence length="216" mass="24382">MPAMCLVVTAVGRARKLLLTCPHQKVTPSLAKPHLLCVEDFDPIYKIVGGKSVHTEDNASSNVKAMDKLKPALSGYVGTLFLHVINLIVKSGLKRFKSWLDDFRTAISFLNASNQRIAAYKSYCVAMGVRPRKFGLDMDVRWNSTYLMLKHLLPYKETFGMFLTTQYARKPDDPELLTPTHWYVAAKLLEFLELFYDATVSLSGVYYPTSLTHNAL</sequence>
<keyword evidence="4" id="KW-0862">Zinc</keyword>
<dbReference type="SUPFAM" id="SSF53098">
    <property type="entry name" value="Ribonuclease H-like"/>
    <property type="match status" value="1"/>
</dbReference>
<name>A0AAQ3WHF0_PASNO</name>
<evidence type="ECO:0000256" key="2">
    <source>
        <dbReference type="ARBA" id="ARBA00022723"/>
    </source>
</evidence>
<evidence type="ECO:0000256" key="4">
    <source>
        <dbReference type="ARBA" id="ARBA00022833"/>
    </source>
</evidence>
<evidence type="ECO:0000256" key="3">
    <source>
        <dbReference type="ARBA" id="ARBA00022771"/>
    </source>
</evidence>